<gene>
    <name evidence="2" type="ORF">UFOVP356_45</name>
    <name evidence="3" type="ORF">UFOVP408_48</name>
    <name evidence="4" type="ORF">UFOVP676_25</name>
</gene>
<name>A0A6J5M120_9CAUD</name>
<dbReference type="EMBL" id="LR796369">
    <property type="protein sequence ID" value="CAB4139951.1"/>
    <property type="molecule type" value="Genomic_DNA"/>
</dbReference>
<evidence type="ECO:0000256" key="1">
    <source>
        <dbReference type="SAM" id="Coils"/>
    </source>
</evidence>
<protein>
    <submittedName>
        <fullName evidence="2">Uncharacterized protein</fullName>
    </submittedName>
</protein>
<organism evidence="2">
    <name type="scientific">uncultured Caudovirales phage</name>
    <dbReference type="NCBI Taxonomy" id="2100421"/>
    <lineage>
        <taxon>Viruses</taxon>
        <taxon>Duplodnaviria</taxon>
        <taxon>Heunggongvirae</taxon>
        <taxon>Uroviricota</taxon>
        <taxon>Caudoviricetes</taxon>
        <taxon>Peduoviridae</taxon>
        <taxon>Maltschvirus</taxon>
        <taxon>Maltschvirus maltsch</taxon>
    </lineage>
</organism>
<dbReference type="EMBL" id="LR796646">
    <property type="protein sequence ID" value="CAB4156908.1"/>
    <property type="molecule type" value="Genomic_DNA"/>
</dbReference>
<evidence type="ECO:0000313" key="4">
    <source>
        <dbReference type="EMBL" id="CAB4156908.1"/>
    </source>
</evidence>
<keyword evidence="1" id="KW-0175">Coiled coil</keyword>
<reference evidence="2" key="1">
    <citation type="submission" date="2020-04" db="EMBL/GenBank/DDBJ databases">
        <authorList>
            <person name="Chiriac C."/>
            <person name="Salcher M."/>
            <person name="Ghai R."/>
            <person name="Kavagutti S V."/>
        </authorList>
    </citation>
    <scope>NUCLEOTIDE SEQUENCE</scope>
</reference>
<feature type="coiled-coil region" evidence="1">
    <location>
        <begin position="52"/>
        <end position="79"/>
    </location>
</feature>
<sequence>MNQKERAALRQTLAGIDVATLMAAQSAIAEAAEAEREKFDGLTEGLQVTQSGQRIEAMADLLEEQAADLESAIDAIEQVICSLEGELF</sequence>
<evidence type="ECO:0000313" key="2">
    <source>
        <dbReference type="EMBL" id="CAB4139951.1"/>
    </source>
</evidence>
<evidence type="ECO:0000313" key="3">
    <source>
        <dbReference type="EMBL" id="CAB4140643.1"/>
    </source>
</evidence>
<proteinExistence type="predicted"/>
<accession>A0A6J5M120</accession>
<dbReference type="EMBL" id="LR796373">
    <property type="protein sequence ID" value="CAB4140643.1"/>
    <property type="molecule type" value="Genomic_DNA"/>
</dbReference>